<dbReference type="SUPFAM" id="SSF51412">
    <property type="entry name" value="Inosine monophosphate dehydrogenase (IMPDH)"/>
    <property type="match status" value="1"/>
</dbReference>
<dbReference type="InterPro" id="IPR004136">
    <property type="entry name" value="NMO"/>
</dbReference>
<dbReference type="GO" id="GO:0009636">
    <property type="term" value="P:response to toxic substance"/>
    <property type="evidence" value="ECO:0007669"/>
    <property type="project" value="UniProtKB-KW"/>
</dbReference>
<evidence type="ECO:0000256" key="9">
    <source>
        <dbReference type="ARBA" id="ARBA00031155"/>
    </source>
</evidence>
<accession>A0A840SVL4</accession>
<reference evidence="12 13" key="1">
    <citation type="submission" date="2020-08" db="EMBL/GenBank/DDBJ databases">
        <title>Genomic Encyclopedia of Type Strains, Phase IV (KMG-IV): sequencing the most valuable type-strain genomes for metagenomic binning, comparative biology and taxonomic classification.</title>
        <authorList>
            <person name="Goeker M."/>
        </authorList>
    </citation>
    <scope>NUCLEOTIDE SEQUENCE [LARGE SCALE GENOMIC DNA]</scope>
    <source>
        <strain evidence="12 13">DSM 101730</strain>
    </source>
</reference>
<dbReference type="InterPro" id="IPR013785">
    <property type="entry name" value="Aldolase_TIM"/>
</dbReference>
<sequence>MTDILDRLGLTVPLLQAPMAGVTTPAMAAAVSEAGGLGGLGLASSTADAARMAIAETRARTDRPFNVNFFCHVPARRDAAVERAWIARAEPLFAGFGAAPPEELREIYRSFRHDDDAMLALLLETRPAVASFHFGLPRPDQLAALRDAGIMLLASATSLDEARAIEAAGLDAIVAQGWGAGGHRGIFDPDGPDERLETEALVVRLARECRLPVIAAGGLMDGRDIARALGWGAVAAQLGTIFVACSESLADAAYRARLLAGGETVMTRVISGRPARCLANRFTDWGRDAPDDTVAPYPCAYDLGKALNAAAVRAGETGFGAQWSGVGAARARVLPAGEIVAALASELGQAG</sequence>
<name>A0A840SVL4_9RHOB</name>
<evidence type="ECO:0000256" key="8">
    <source>
        <dbReference type="ARBA" id="ARBA00023033"/>
    </source>
</evidence>
<protein>
    <recommendedName>
        <fullName evidence="11">Nitronate monooxygenase</fullName>
    </recommendedName>
    <alternativeName>
        <fullName evidence="9">Propionate 3-nitronate monooxygenase</fullName>
    </alternativeName>
</protein>
<dbReference type="CDD" id="cd04730">
    <property type="entry name" value="NPD_like"/>
    <property type="match status" value="1"/>
</dbReference>
<gene>
    <name evidence="12" type="ORF">HNP73_003260</name>
</gene>
<comment type="caution">
    <text evidence="12">The sequence shown here is derived from an EMBL/GenBank/DDBJ whole genome shotgun (WGS) entry which is preliminary data.</text>
</comment>
<dbReference type="GO" id="GO:0000166">
    <property type="term" value="F:nucleotide binding"/>
    <property type="evidence" value="ECO:0007669"/>
    <property type="project" value="UniProtKB-KW"/>
</dbReference>
<dbReference type="Gene3D" id="3.20.20.70">
    <property type="entry name" value="Aldolase class I"/>
    <property type="match status" value="1"/>
</dbReference>
<dbReference type="PANTHER" id="PTHR42747:SF3">
    <property type="entry name" value="NITRONATE MONOOXYGENASE-RELATED"/>
    <property type="match status" value="1"/>
</dbReference>
<dbReference type="AlphaFoldDB" id="A0A840SVL4"/>
<evidence type="ECO:0000256" key="2">
    <source>
        <dbReference type="ARBA" id="ARBA00009881"/>
    </source>
</evidence>
<evidence type="ECO:0000256" key="6">
    <source>
        <dbReference type="ARBA" id="ARBA00022741"/>
    </source>
</evidence>
<evidence type="ECO:0000313" key="13">
    <source>
        <dbReference type="Proteomes" id="UP000549457"/>
    </source>
</evidence>
<keyword evidence="13" id="KW-1185">Reference proteome</keyword>
<evidence type="ECO:0000256" key="4">
    <source>
        <dbReference type="ARBA" id="ARBA00022630"/>
    </source>
</evidence>
<comment type="cofactor">
    <cofactor evidence="1">
        <name>FMN</name>
        <dbReference type="ChEBI" id="CHEBI:58210"/>
    </cofactor>
</comment>
<comment type="similarity">
    <text evidence="2">Belongs to the nitronate monooxygenase family. NMO class I subfamily.</text>
</comment>
<keyword evidence="5" id="KW-0288">FMN</keyword>
<evidence type="ECO:0000256" key="5">
    <source>
        <dbReference type="ARBA" id="ARBA00022643"/>
    </source>
</evidence>
<evidence type="ECO:0000256" key="7">
    <source>
        <dbReference type="ARBA" id="ARBA00023002"/>
    </source>
</evidence>
<keyword evidence="4" id="KW-0285">Flavoprotein</keyword>
<evidence type="ECO:0000256" key="1">
    <source>
        <dbReference type="ARBA" id="ARBA00001917"/>
    </source>
</evidence>
<organism evidence="12 13">
    <name type="scientific">Amaricoccus macauensis</name>
    <dbReference type="NCBI Taxonomy" id="57001"/>
    <lineage>
        <taxon>Bacteria</taxon>
        <taxon>Pseudomonadati</taxon>
        <taxon>Pseudomonadota</taxon>
        <taxon>Alphaproteobacteria</taxon>
        <taxon>Rhodobacterales</taxon>
        <taxon>Paracoccaceae</taxon>
        <taxon>Amaricoccus</taxon>
    </lineage>
</organism>
<evidence type="ECO:0000256" key="3">
    <source>
        <dbReference type="ARBA" id="ARBA00022575"/>
    </source>
</evidence>
<dbReference type="Proteomes" id="UP000549457">
    <property type="component" value="Unassembled WGS sequence"/>
</dbReference>
<dbReference type="FunFam" id="3.20.20.70:FF:000154">
    <property type="entry name" value="Probable nitronate monooxygenase"/>
    <property type="match status" value="1"/>
</dbReference>
<proteinExistence type="inferred from homology"/>
<evidence type="ECO:0000256" key="11">
    <source>
        <dbReference type="ARBA" id="ARBA00067136"/>
    </source>
</evidence>
<dbReference type="PANTHER" id="PTHR42747">
    <property type="entry name" value="NITRONATE MONOOXYGENASE-RELATED"/>
    <property type="match status" value="1"/>
</dbReference>
<evidence type="ECO:0000256" key="10">
    <source>
        <dbReference type="ARBA" id="ARBA00049401"/>
    </source>
</evidence>
<dbReference type="GO" id="GO:0018580">
    <property type="term" value="F:nitronate monooxygenase activity"/>
    <property type="evidence" value="ECO:0007669"/>
    <property type="project" value="InterPro"/>
</dbReference>
<dbReference type="Pfam" id="PF03060">
    <property type="entry name" value="NMO"/>
    <property type="match status" value="1"/>
</dbReference>
<keyword evidence="6" id="KW-0547">Nucleotide-binding</keyword>
<dbReference type="RefSeq" id="WP_184151906.1">
    <property type="nucleotide sequence ID" value="NZ_JACHFM010000003.1"/>
</dbReference>
<comment type="catalytic activity">
    <reaction evidence="10">
        <text>3 propionate 3-nitronate + 3 O2 + H2O = 3 3-oxopropanoate + 2 nitrate + nitrite + H2O2 + 3 H(+)</text>
        <dbReference type="Rhea" id="RHEA:57332"/>
        <dbReference type="ChEBI" id="CHEBI:15377"/>
        <dbReference type="ChEBI" id="CHEBI:15378"/>
        <dbReference type="ChEBI" id="CHEBI:15379"/>
        <dbReference type="ChEBI" id="CHEBI:16240"/>
        <dbReference type="ChEBI" id="CHEBI:16301"/>
        <dbReference type="ChEBI" id="CHEBI:17632"/>
        <dbReference type="ChEBI" id="CHEBI:33190"/>
        <dbReference type="ChEBI" id="CHEBI:136067"/>
    </reaction>
</comment>
<keyword evidence="8 12" id="KW-0503">Monooxygenase</keyword>
<evidence type="ECO:0000313" key="12">
    <source>
        <dbReference type="EMBL" id="MBB5223313.1"/>
    </source>
</evidence>
<keyword evidence="3" id="KW-0216">Detoxification</keyword>
<dbReference type="EMBL" id="JACHFM010000003">
    <property type="protein sequence ID" value="MBB5223313.1"/>
    <property type="molecule type" value="Genomic_DNA"/>
</dbReference>
<keyword evidence="7 12" id="KW-0560">Oxidoreductase</keyword>